<dbReference type="Proteomes" id="UP000632222">
    <property type="component" value="Unassembled WGS sequence"/>
</dbReference>
<protein>
    <submittedName>
        <fullName evidence="2">ROK family protein</fullName>
    </submittedName>
</protein>
<dbReference type="CDD" id="cd24073">
    <property type="entry name" value="ASKHA_ATPase_ROK_CYANR"/>
    <property type="match status" value="1"/>
</dbReference>
<dbReference type="Gene3D" id="1.10.10.10">
    <property type="entry name" value="Winged helix-like DNA-binding domain superfamily/Winged helix DNA-binding domain"/>
    <property type="match status" value="1"/>
</dbReference>
<comment type="caution">
    <text evidence="2">The sequence shown here is derived from an EMBL/GenBank/DDBJ whole genome shotgun (WGS) entry which is preliminary data.</text>
</comment>
<evidence type="ECO:0000256" key="1">
    <source>
        <dbReference type="ARBA" id="ARBA00006479"/>
    </source>
</evidence>
<gene>
    <name evidence="2" type="ORF">GCM10008938_22490</name>
</gene>
<dbReference type="InterPro" id="IPR036390">
    <property type="entry name" value="WH_DNA-bd_sf"/>
</dbReference>
<dbReference type="RefSeq" id="WP_189002787.1">
    <property type="nucleotide sequence ID" value="NZ_BMOD01000007.1"/>
</dbReference>
<dbReference type="PROSITE" id="PS01125">
    <property type="entry name" value="ROK"/>
    <property type="match status" value="1"/>
</dbReference>
<sequence length="391" mass="42646">MLRSKLLREIYQQPNLARADLTRITGASSASVTQIIRELLEEGVVIEQGREQEGLGRPRVMLSIDPAFRHVVGLRLISKQLSGSVLDLRGNCLCTLHRNLPSFEVSQVLQELQALTEDLLNMAGLQSNQVLGVGLALSGIVDVTKRSCVYSFLLGWKHVPIGELLEAQLGLPVVIENDVNSITIAQKLFGEAALLQYFAVLFIEEGIGAGFYHQDRLLTGQNNAAGEIGHFTVVRSGRSCICGKKGCLQAYASRDALLQQARELGLDVETLQDLHQAALNQDPEALRLLTFAGQLVGLALSFVIDTLDVPLVLVYAGPLSEDLTFQTALLEAVRYHSLPLVDSERKVVFKPAQQDLWLSGAGSLAINAYLNGDITLPPLLSPSFSHDRPPR</sequence>
<dbReference type="EMBL" id="BMOD01000007">
    <property type="protein sequence ID" value="GGJ35844.1"/>
    <property type="molecule type" value="Genomic_DNA"/>
</dbReference>
<dbReference type="Pfam" id="PF00480">
    <property type="entry name" value="ROK"/>
    <property type="match status" value="1"/>
</dbReference>
<dbReference type="InterPro" id="IPR043129">
    <property type="entry name" value="ATPase_NBD"/>
</dbReference>
<dbReference type="PANTHER" id="PTHR18964">
    <property type="entry name" value="ROK (REPRESSOR, ORF, KINASE) FAMILY"/>
    <property type="match status" value="1"/>
</dbReference>
<dbReference type="PANTHER" id="PTHR18964:SF149">
    <property type="entry name" value="BIFUNCTIONAL UDP-N-ACETYLGLUCOSAMINE 2-EPIMERASE_N-ACETYLMANNOSAMINE KINASE"/>
    <property type="match status" value="1"/>
</dbReference>
<proteinExistence type="inferred from homology"/>
<dbReference type="InterPro" id="IPR049874">
    <property type="entry name" value="ROK_cs"/>
</dbReference>
<reference evidence="3" key="1">
    <citation type="journal article" date="2019" name="Int. J. Syst. Evol. Microbiol.">
        <title>The Global Catalogue of Microorganisms (GCM) 10K type strain sequencing project: providing services to taxonomists for standard genome sequencing and annotation.</title>
        <authorList>
            <consortium name="The Broad Institute Genomics Platform"/>
            <consortium name="The Broad Institute Genome Sequencing Center for Infectious Disease"/>
            <person name="Wu L."/>
            <person name="Ma J."/>
        </authorList>
    </citation>
    <scope>NUCLEOTIDE SEQUENCE [LARGE SCALE GENOMIC DNA]</scope>
    <source>
        <strain evidence="3">JCM 14370</strain>
    </source>
</reference>
<dbReference type="InterPro" id="IPR000600">
    <property type="entry name" value="ROK"/>
</dbReference>
<accession>A0ABQ2CZF7</accession>
<dbReference type="SUPFAM" id="SSF53067">
    <property type="entry name" value="Actin-like ATPase domain"/>
    <property type="match status" value="1"/>
</dbReference>
<dbReference type="SUPFAM" id="SSF46785">
    <property type="entry name" value="Winged helix' DNA-binding domain"/>
    <property type="match status" value="1"/>
</dbReference>
<dbReference type="InterPro" id="IPR036388">
    <property type="entry name" value="WH-like_DNA-bd_sf"/>
</dbReference>
<organism evidence="2 3">
    <name type="scientific">Deinococcus roseus</name>
    <dbReference type="NCBI Taxonomy" id="392414"/>
    <lineage>
        <taxon>Bacteria</taxon>
        <taxon>Thermotogati</taxon>
        <taxon>Deinococcota</taxon>
        <taxon>Deinococci</taxon>
        <taxon>Deinococcales</taxon>
        <taxon>Deinococcaceae</taxon>
        <taxon>Deinococcus</taxon>
    </lineage>
</organism>
<evidence type="ECO:0000313" key="3">
    <source>
        <dbReference type="Proteomes" id="UP000632222"/>
    </source>
</evidence>
<dbReference type="Pfam" id="PF13412">
    <property type="entry name" value="HTH_24"/>
    <property type="match status" value="1"/>
</dbReference>
<keyword evidence="3" id="KW-1185">Reference proteome</keyword>
<evidence type="ECO:0000313" key="2">
    <source>
        <dbReference type="EMBL" id="GGJ35844.1"/>
    </source>
</evidence>
<comment type="similarity">
    <text evidence="1">Belongs to the ROK (NagC/XylR) family.</text>
</comment>
<name>A0ABQ2CZF7_9DEIO</name>
<dbReference type="Gene3D" id="3.30.420.40">
    <property type="match status" value="2"/>
</dbReference>